<protein>
    <submittedName>
        <fullName evidence="7">BTB/POZ domain-containing protein</fullName>
    </submittedName>
</protein>
<comment type="similarity">
    <text evidence="3">Belongs to the NPH3 family.</text>
</comment>
<dbReference type="PROSITE" id="PS51649">
    <property type="entry name" value="NPH3"/>
    <property type="match status" value="1"/>
</dbReference>
<gene>
    <name evidence="7" type="ORF">KSP39_PZI008938</name>
</gene>
<evidence type="ECO:0000259" key="6">
    <source>
        <dbReference type="PROSITE" id="PS51649"/>
    </source>
</evidence>
<name>A0AAP0G7T9_9ASPA</name>
<reference evidence="7 8" key="1">
    <citation type="journal article" date="2022" name="Nat. Plants">
        <title>Genomes of leafy and leafless Platanthera orchids illuminate the evolution of mycoheterotrophy.</title>
        <authorList>
            <person name="Li M.H."/>
            <person name="Liu K.W."/>
            <person name="Li Z."/>
            <person name="Lu H.C."/>
            <person name="Ye Q.L."/>
            <person name="Zhang D."/>
            <person name="Wang J.Y."/>
            <person name="Li Y.F."/>
            <person name="Zhong Z.M."/>
            <person name="Liu X."/>
            <person name="Yu X."/>
            <person name="Liu D.K."/>
            <person name="Tu X.D."/>
            <person name="Liu B."/>
            <person name="Hao Y."/>
            <person name="Liao X.Y."/>
            <person name="Jiang Y.T."/>
            <person name="Sun W.H."/>
            <person name="Chen J."/>
            <person name="Chen Y.Q."/>
            <person name="Ai Y."/>
            <person name="Zhai J.W."/>
            <person name="Wu S.S."/>
            <person name="Zhou Z."/>
            <person name="Hsiao Y.Y."/>
            <person name="Wu W.L."/>
            <person name="Chen Y.Y."/>
            <person name="Lin Y.F."/>
            <person name="Hsu J.L."/>
            <person name="Li C.Y."/>
            <person name="Wang Z.W."/>
            <person name="Zhao X."/>
            <person name="Zhong W.Y."/>
            <person name="Ma X.K."/>
            <person name="Ma L."/>
            <person name="Huang J."/>
            <person name="Chen G.Z."/>
            <person name="Huang M.Z."/>
            <person name="Huang L."/>
            <person name="Peng D.H."/>
            <person name="Luo Y.B."/>
            <person name="Zou S.Q."/>
            <person name="Chen S.P."/>
            <person name="Lan S."/>
            <person name="Tsai W.C."/>
            <person name="Van de Peer Y."/>
            <person name="Liu Z.J."/>
        </authorList>
    </citation>
    <scope>NUCLEOTIDE SEQUENCE [LARGE SCALE GENOMIC DNA]</scope>
    <source>
        <strain evidence="7">Lor287</strain>
    </source>
</reference>
<dbReference type="Gene3D" id="3.30.710.10">
    <property type="entry name" value="Potassium Channel Kv1.1, Chain A"/>
    <property type="match status" value="1"/>
</dbReference>
<evidence type="ECO:0000256" key="3">
    <source>
        <dbReference type="PROSITE-ProRule" id="PRU00982"/>
    </source>
</evidence>
<dbReference type="Pfam" id="PF00651">
    <property type="entry name" value="BTB"/>
    <property type="match status" value="1"/>
</dbReference>
<dbReference type="InterPro" id="IPR000210">
    <property type="entry name" value="BTB/POZ_dom"/>
</dbReference>
<dbReference type="PROSITE" id="PS50097">
    <property type="entry name" value="BTB"/>
    <property type="match status" value="1"/>
</dbReference>
<dbReference type="InterPro" id="IPR027356">
    <property type="entry name" value="NPH3_dom"/>
</dbReference>
<keyword evidence="4" id="KW-0175">Coiled coil</keyword>
<dbReference type="AlphaFoldDB" id="A0AAP0G7T9"/>
<sequence>MNYHCASQQVWSTELPSDIIIEIGDISFNLHKFPLLNRSGLLKKMISKHQDEDGKDCILQLHDLPGGAKTFELVANFCYDVKIELNSQNVAALRCAAEQLCFSEDYFEGNLISQTENFLNNILGNWKDSMKVLKTCEDLLPLAEELHIVTRCINSLATQVCSDSNLFGWPMPARSSVMRSDGSIFWNGIPTVEKPKAVESDWWYEESSELSFPLYKRLIMAMESKGMKPENIAGSLMFYSKKYFRGLSRNSSFPDGTSLVNHPIVTASPSESEQAALLEEIVGLLPTQKGVNSTNFLLRLLQTAMILHASAACRDDLEKRIGAQLDEASLDDLLIPSFEYSVETLYDIDCIQRMLDHFMSTNQSAPAVSPSTVDEMQLMDTISSLMTPLTTVAKLVDGYLSEVAPDANLKFTKFRSLADLVPEYARPSNDGIYRAIDIYLKSHPWLTECEREQLCQLINCQKLSPEACTHAAQNERLPLRLVVQVLFFEQLRLRASVAGWFFVSENDDNANGDLILPKTPERISEITQEVSDVTQPTGTEEMRLRVAELEKECMSMKQEIQKLGKARSSWSSSICRRLNKLGLGSRSHNL</sequence>
<dbReference type="SUPFAM" id="SSF54695">
    <property type="entry name" value="POZ domain"/>
    <property type="match status" value="1"/>
</dbReference>
<evidence type="ECO:0000256" key="4">
    <source>
        <dbReference type="SAM" id="Coils"/>
    </source>
</evidence>
<feature type="domain" description="BTB" evidence="5">
    <location>
        <begin position="17"/>
        <end position="87"/>
    </location>
</feature>
<dbReference type="PANTHER" id="PTHR32370">
    <property type="entry name" value="OS12G0117600 PROTEIN"/>
    <property type="match status" value="1"/>
</dbReference>
<dbReference type="InterPro" id="IPR043454">
    <property type="entry name" value="NPH3/RPT2-like"/>
</dbReference>
<feature type="coiled-coil region" evidence="4">
    <location>
        <begin position="539"/>
        <end position="566"/>
    </location>
</feature>
<comment type="caution">
    <text evidence="7">The sequence shown here is derived from an EMBL/GenBank/DDBJ whole genome shotgun (WGS) entry which is preliminary data.</text>
</comment>
<accession>A0AAP0G7T9</accession>
<dbReference type="Pfam" id="PF03000">
    <property type="entry name" value="NPH3"/>
    <property type="match status" value="1"/>
</dbReference>
<evidence type="ECO:0000259" key="5">
    <source>
        <dbReference type="PROSITE" id="PS50097"/>
    </source>
</evidence>
<comment type="pathway">
    <text evidence="1">Protein modification; protein ubiquitination.</text>
</comment>
<evidence type="ECO:0000256" key="2">
    <source>
        <dbReference type="ARBA" id="ARBA00022786"/>
    </source>
</evidence>
<evidence type="ECO:0000313" key="8">
    <source>
        <dbReference type="Proteomes" id="UP001418222"/>
    </source>
</evidence>
<keyword evidence="2" id="KW-0833">Ubl conjugation pathway</keyword>
<evidence type="ECO:0000256" key="1">
    <source>
        <dbReference type="ARBA" id="ARBA00004906"/>
    </source>
</evidence>
<dbReference type="InterPro" id="IPR011333">
    <property type="entry name" value="SKP1/BTB/POZ_sf"/>
</dbReference>
<keyword evidence="8" id="KW-1185">Reference proteome</keyword>
<dbReference type="EMBL" id="JBBWWQ010000007">
    <property type="protein sequence ID" value="KAK8942766.1"/>
    <property type="molecule type" value="Genomic_DNA"/>
</dbReference>
<proteinExistence type="inferred from homology"/>
<dbReference type="Proteomes" id="UP001418222">
    <property type="component" value="Unassembled WGS sequence"/>
</dbReference>
<feature type="domain" description="NPH3" evidence="6">
    <location>
        <begin position="201"/>
        <end position="492"/>
    </location>
</feature>
<organism evidence="7 8">
    <name type="scientific">Platanthera zijinensis</name>
    <dbReference type="NCBI Taxonomy" id="2320716"/>
    <lineage>
        <taxon>Eukaryota</taxon>
        <taxon>Viridiplantae</taxon>
        <taxon>Streptophyta</taxon>
        <taxon>Embryophyta</taxon>
        <taxon>Tracheophyta</taxon>
        <taxon>Spermatophyta</taxon>
        <taxon>Magnoliopsida</taxon>
        <taxon>Liliopsida</taxon>
        <taxon>Asparagales</taxon>
        <taxon>Orchidaceae</taxon>
        <taxon>Orchidoideae</taxon>
        <taxon>Orchideae</taxon>
        <taxon>Orchidinae</taxon>
        <taxon>Platanthera</taxon>
    </lineage>
</organism>
<evidence type="ECO:0000313" key="7">
    <source>
        <dbReference type="EMBL" id="KAK8942766.1"/>
    </source>
</evidence>